<dbReference type="WBParaSite" id="TREG1_53730.3">
    <property type="protein sequence ID" value="TREG1_53730.3"/>
    <property type="gene ID" value="TREG1_53730"/>
</dbReference>
<comment type="similarity">
    <text evidence="2">Belongs to the sphingomyelin synthase family.</text>
</comment>
<keyword evidence="11" id="KW-1185">Reference proteome</keyword>
<reference evidence="11" key="1">
    <citation type="submission" date="2022-06" db="EMBL/GenBank/DDBJ databases">
        <authorList>
            <person name="Berger JAMES D."/>
            <person name="Berger JAMES D."/>
        </authorList>
    </citation>
    <scope>NUCLEOTIDE SEQUENCE [LARGE SCALE GENOMIC DNA]</scope>
</reference>
<evidence type="ECO:0000256" key="8">
    <source>
        <dbReference type="ARBA" id="ARBA00023136"/>
    </source>
</evidence>
<evidence type="ECO:0000256" key="9">
    <source>
        <dbReference type="SAM" id="Phobius"/>
    </source>
</evidence>
<keyword evidence="3" id="KW-0808">Transferase</keyword>
<feature type="domain" description="Sphingomyelin synthase-like" evidence="10">
    <location>
        <begin position="233"/>
        <end position="305"/>
    </location>
</feature>
<comment type="subcellular location">
    <subcellularLocation>
        <location evidence="1">Membrane</location>
        <topology evidence="1">Multi-pass membrane protein</topology>
    </subcellularLocation>
</comment>
<dbReference type="GO" id="GO:0000139">
    <property type="term" value="C:Golgi membrane"/>
    <property type="evidence" value="ECO:0007669"/>
    <property type="project" value="TreeGrafter"/>
</dbReference>
<proteinExistence type="inferred from homology"/>
<dbReference type="Pfam" id="PF14360">
    <property type="entry name" value="PAP2_C"/>
    <property type="match status" value="1"/>
</dbReference>
<protein>
    <recommendedName>
        <fullName evidence="10">Sphingomyelin synthase-like domain-containing protein</fullName>
    </recommendedName>
</protein>
<feature type="transmembrane region" description="Helical" evidence="9">
    <location>
        <begin position="286"/>
        <end position="304"/>
    </location>
</feature>
<organism evidence="11 13">
    <name type="scientific">Trichobilharzia regenti</name>
    <name type="common">Nasal bird schistosome</name>
    <dbReference type="NCBI Taxonomy" id="157069"/>
    <lineage>
        <taxon>Eukaryota</taxon>
        <taxon>Metazoa</taxon>
        <taxon>Spiralia</taxon>
        <taxon>Lophotrochozoa</taxon>
        <taxon>Platyhelminthes</taxon>
        <taxon>Trematoda</taxon>
        <taxon>Digenea</taxon>
        <taxon>Strigeidida</taxon>
        <taxon>Schistosomatoidea</taxon>
        <taxon>Schistosomatidae</taxon>
        <taxon>Trichobilharzia</taxon>
    </lineage>
</organism>
<evidence type="ECO:0000256" key="6">
    <source>
        <dbReference type="ARBA" id="ARBA00022989"/>
    </source>
</evidence>
<evidence type="ECO:0000313" key="13">
    <source>
        <dbReference type="WBParaSite" id="TREG1_53730.2"/>
    </source>
</evidence>
<evidence type="ECO:0000256" key="2">
    <source>
        <dbReference type="ARBA" id="ARBA00005441"/>
    </source>
</evidence>
<dbReference type="WBParaSite" id="TREG1_53730.1">
    <property type="protein sequence ID" value="TREG1_53730.1"/>
    <property type="gene ID" value="TREG1_53730"/>
</dbReference>
<dbReference type="PANTHER" id="PTHR21290">
    <property type="entry name" value="SPHINGOMYELIN SYNTHETASE"/>
    <property type="match status" value="1"/>
</dbReference>
<reference evidence="12 13" key="2">
    <citation type="submission" date="2023-11" db="UniProtKB">
        <authorList>
            <consortium name="WormBaseParasite"/>
        </authorList>
    </citation>
    <scope>IDENTIFICATION</scope>
</reference>
<dbReference type="GO" id="GO:0046513">
    <property type="term" value="P:ceramide biosynthetic process"/>
    <property type="evidence" value="ECO:0007669"/>
    <property type="project" value="TreeGrafter"/>
</dbReference>
<name>A0AA85JUJ9_TRIRE</name>
<evidence type="ECO:0000313" key="12">
    <source>
        <dbReference type="WBParaSite" id="TREG1_53730.1"/>
    </source>
</evidence>
<evidence type="ECO:0000256" key="3">
    <source>
        <dbReference type="ARBA" id="ARBA00022679"/>
    </source>
</evidence>
<dbReference type="Proteomes" id="UP000050795">
    <property type="component" value="Unassembled WGS sequence"/>
</dbReference>
<dbReference type="GO" id="GO:0047493">
    <property type="term" value="F:ceramide cholinephosphotransferase activity"/>
    <property type="evidence" value="ECO:0007669"/>
    <property type="project" value="TreeGrafter"/>
</dbReference>
<evidence type="ECO:0000256" key="7">
    <source>
        <dbReference type="ARBA" id="ARBA00023098"/>
    </source>
</evidence>
<dbReference type="GO" id="GO:0005886">
    <property type="term" value="C:plasma membrane"/>
    <property type="evidence" value="ECO:0007669"/>
    <property type="project" value="TreeGrafter"/>
</dbReference>
<keyword evidence="4 9" id="KW-0812">Transmembrane</keyword>
<accession>A0AA85JUJ9</accession>
<evidence type="ECO:0000256" key="4">
    <source>
        <dbReference type="ARBA" id="ARBA00022692"/>
    </source>
</evidence>
<dbReference type="PANTHER" id="PTHR21290:SF25">
    <property type="entry name" value="SPHINGOMYELIN SYNTHASE-RELATED PROTEIN 1"/>
    <property type="match status" value="1"/>
</dbReference>
<feature type="transmembrane region" description="Helical" evidence="9">
    <location>
        <begin position="136"/>
        <end position="159"/>
    </location>
</feature>
<keyword evidence="7" id="KW-0443">Lipid metabolism</keyword>
<dbReference type="InterPro" id="IPR025749">
    <property type="entry name" value="Sphingomyelin_synth-like_dom"/>
</dbReference>
<feature type="transmembrane region" description="Helical" evidence="9">
    <location>
        <begin position="171"/>
        <end position="191"/>
    </location>
</feature>
<dbReference type="AlphaFoldDB" id="A0AA85JUJ9"/>
<dbReference type="WBParaSite" id="TREG1_53730.2">
    <property type="protein sequence ID" value="TREG1_53730.2"/>
    <property type="gene ID" value="TREG1_53730"/>
</dbReference>
<dbReference type="GO" id="GO:0005789">
    <property type="term" value="C:endoplasmic reticulum membrane"/>
    <property type="evidence" value="ECO:0007669"/>
    <property type="project" value="TreeGrafter"/>
</dbReference>
<evidence type="ECO:0000256" key="1">
    <source>
        <dbReference type="ARBA" id="ARBA00004141"/>
    </source>
</evidence>
<keyword evidence="8 9" id="KW-0472">Membrane</keyword>
<evidence type="ECO:0000313" key="11">
    <source>
        <dbReference type="Proteomes" id="UP000050795"/>
    </source>
</evidence>
<keyword evidence="6 9" id="KW-1133">Transmembrane helix</keyword>
<dbReference type="InterPro" id="IPR045221">
    <property type="entry name" value="Sphingomyelin_synth-like"/>
</dbReference>
<sequence length="414" mass="48025">MGVTQIGLRKRILFLSSIWRHQVKIKGCEKQLLRFIDGENSTVETLSSKISNHSDVHKFTGDDDSNYPIKNSFLNDDNFEVVEENSNSWRLFISALYFLFSTCVTSFVMVLAHERLPDISKYPPLPDLFLDNLPHISWGFAAAEWVGVILSIIWLTILIFHKYRLILLRRFFVLMGTVLLLRSVTMIITSLSVPGKHLADYCSPYVVQNQSERLKRVLHIWLGMGMSISGIQTCGDYMFSGHTTCLTLLNFFITEYSPRKLQVLHTFSWVLNLFGVFFILACHEHYSIDVFIAIYVSSRLFLYYHCLANSNILHQPGMERAMTWFPLFSFMEYDIKSVVPNVFEIPFRYTKSCDKTDGDISSDKNGVNSFDNKTLNNNYNKHLIVYFIKIQSLLQHLYFGIIQEFDKRKGNTVR</sequence>
<keyword evidence="5" id="KW-0746">Sphingolipid metabolism</keyword>
<evidence type="ECO:0000259" key="10">
    <source>
        <dbReference type="Pfam" id="PF14360"/>
    </source>
</evidence>
<evidence type="ECO:0000256" key="5">
    <source>
        <dbReference type="ARBA" id="ARBA00022919"/>
    </source>
</evidence>
<feature type="transmembrane region" description="Helical" evidence="9">
    <location>
        <begin position="261"/>
        <end position="280"/>
    </location>
</feature>
<feature type="transmembrane region" description="Helical" evidence="9">
    <location>
        <begin position="95"/>
        <end position="116"/>
    </location>
</feature>
<dbReference type="GO" id="GO:0033188">
    <property type="term" value="F:sphingomyelin synthase activity"/>
    <property type="evidence" value="ECO:0007669"/>
    <property type="project" value="TreeGrafter"/>
</dbReference>